<accession>A0ABQ1EIF3</accession>
<evidence type="ECO:0000313" key="2">
    <source>
        <dbReference type="Proteomes" id="UP000663802"/>
    </source>
</evidence>
<reference evidence="1 2" key="1">
    <citation type="journal article" date="2021" name="Int. J. Syst. Evol. Microbiol.">
        <title>Clostridium zeae sp. nov., isolated from corn silage.</title>
        <authorList>
            <person name="Kobayashi H."/>
            <person name="Tanizawa Y."/>
            <person name="Yagura M."/>
            <person name="Sakamoto M."/>
            <person name="Ohkuma M."/>
            <person name="Tohno M."/>
        </authorList>
    </citation>
    <scope>NUCLEOTIDE SEQUENCE [LARGE SCALE GENOMIC DNA]</scope>
    <source>
        <strain evidence="1 2">CSC2</strain>
    </source>
</reference>
<dbReference type="InterPro" id="IPR038223">
    <property type="entry name" value="DMP12_sf"/>
</dbReference>
<sequence>MKRDRYIRIPKDYKAVEDYDYGIQKPEQMVEWILSEEEYGRLDKLGVFNLINNECDIIIDDFEEEILPFDKLVNAKNIIDNILKNNKFNDVIEKELLEKFQDIIHFAIERKTLIGFDF</sequence>
<protein>
    <submittedName>
        <fullName evidence="1">Uncharacterized protein</fullName>
    </submittedName>
</protein>
<comment type="caution">
    <text evidence="1">The sequence shown here is derived from an EMBL/GenBank/DDBJ whole genome shotgun (WGS) entry which is preliminary data.</text>
</comment>
<organism evidence="1 2">
    <name type="scientific">Clostridium zeae</name>
    <dbReference type="NCBI Taxonomy" id="2759022"/>
    <lineage>
        <taxon>Bacteria</taxon>
        <taxon>Bacillati</taxon>
        <taxon>Bacillota</taxon>
        <taxon>Clostridia</taxon>
        <taxon>Eubacteriales</taxon>
        <taxon>Clostridiaceae</taxon>
        <taxon>Clostridium</taxon>
    </lineage>
</organism>
<keyword evidence="2" id="KW-1185">Reference proteome</keyword>
<dbReference type="RefSeq" id="WP_206872945.1">
    <property type="nucleotide sequence ID" value="NZ_BMBA01000012.1"/>
</dbReference>
<evidence type="ECO:0000313" key="1">
    <source>
        <dbReference type="EMBL" id="GFZ34461.1"/>
    </source>
</evidence>
<proteinExistence type="predicted"/>
<gene>
    <name evidence="1" type="ORF">CSC2_49870</name>
</gene>
<name>A0ABQ1EIF3_9CLOT</name>
<dbReference type="Proteomes" id="UP000663802">
    <property type="component" value="Unassembled WGS sequence"/>
</dbReference>
<dbReference type="Gene3D" id="3.40.1760.20">
    <property type="match status" value="1"/>
</dbReference>
<dbReference type="EMBL" id="BMBA01000012">
    <property type="protein sequence ID" value="GFZ34461.1"/>
    <property type="molecule type" value="Genomic_DNA"/>
</dbReference>